<keyword evidence="2" id="KW-1185">Reference proteome</keyword>
<organism evidence="1 2">
    <name type="scientific">Mycolicibacterium fallax</name>
    <name type="common">Mycobacterium fallax</name>
    <dbReference type="NCBI Taxonomy" id="1793"/>
    <lineage>
        <taxon>Bacteria</taxon>
        <taxon>Bacillati</taxon>
        <taxon>Actinomycetota</taxon>
        <taxon>Actinomycetes</taxon>
        <taxon>Mycobacteriales</taxon>
        <taxon>Mycobacteriaceae</taxon>
        <taxon>Mycolicibacterium</taxon>
    </lineage>
</organism>
<gene>
    <name evidence="1" type="ORF">AWC04_01335</name>
</gene>
<sequence length="129" mass="14125">MSDEASVGDRVQQGLDRCLDALAEWGEKVSAFVCTGEDDDVIVTHDADGRLIEMWVEPGVQQELTVEELEDAMNDALAGNISRSQEALDELFDDFLEKWSQAPYANMPAHPAGAAMGDALRRSLEGGRR</sequence>
<dbReference type="RefSeq" id="WP_085092523.1">
    <property type="nucleotide sequence ID" value="NZ_JACKRW010000184.1"/>
</dbReference>
<accession>A0A1X1RMB4</accession>
<dbReference type="Proteomes" id="UP000193484">
    <property type="component" value="Unassembled WGS sequence"/>
</dbReference>
<dbReference type="AlphaFoldDB" id="A0A1X1RMB4"/>
<protein>
    <submittedName>
        <fullName evidence="1">Uncharacterized protein</fullName>
    </submittedName>
</protein>
<dbReference type="OrthoDB" id="4626165at2"/>
<dbReference type="EMBL" id="LQOJ01000007">
    <property type="protein sequence ID" value="ORV09686.1"/>
    <property type="molecule type" value="Genomic_DNA"/>
</dbReference>
<evidence type="ECO:0000313" key="2">
    <source>
        <dbReference type="Proteomes" id="UP000193484"/>
    </source>
</evidence>
<reference evidence="1 2" key="1">
    <citation type="submission" date="2016-01" db="EMBL/GenBank/DDBJ databases">
        <title>The new phylogeny of the genus Mycobacterium.</title>
        <authorList>
            <person name="Tarcisio F."/>
            <person name="Conor M."/>
            <person name="Antonella G."/>
            <person name="Elisabetta G."/>
            <person name="Giulia F.S."/>
            <person name="Sara T."/>
            <person name="Anna F."/>
            <person name="Clotilde B."/>
            <person name="Roberto B."/>
            <person name="Veronica D.S."/>
            <person name="Fabio R."/>
            <person name="Monica P."/>
            <person name="Olivier J."/>
            <person name="Enrico T."/>
            <person name="Nicola S."/>
        </authorList>
    </citation>
    <scope>NUCLEOTIDE SEQUENCE [LARGE SCALE GENOMIC DNA]</scope>
    <source>
        <strain evidence="1 2">DSM 44179</strain>
    </source>
</reference>
<proteinExistence type="predicted"/>
<name>A0A1X1RMB4_MYCFA</name>
<dbReference type="STRING" id="1793.AWC04_01335"/>
<evidence type="ECO:0000313" key="1">
    <source>
        <dbReference type="EMBL" id="ORV09686.1"/>
    </source>
</evidence>
<comment type="caution">
    <text evidence="1">The sequence shown here is derived from an EMBL/GenBank/DDBJ whole genome shotgun (WGS) entry which is preliminary data.</text>
</comment>